<accession>A0ABT2LJA3</accession>
<organism evidence="1 2">
    <name type="scientific">Chelativorans salis</name>
    <dbReference type="NCBI Taxonomy" id="2978478"/>
    <lineage>
        <taxon>Bacteria</taxon>
        <taxon>Pseudomonadati</taxon>
        <taxon>Pseudomonadota</taxon>
        <taxon>Alphaproteobacteria</taxon>
        <taxon>Hyphomicrobiales</taxon>
        <taxon>Phyllobacteriaceae</taxon>
        <taxon>Chelativorans</taxon>
    </lineage>
</organism>
<name>A0ABT2LJA3_9HYPH</name>
<comment type="caution">
    <text evidence="1">The sequence shown here is derived from an EMBL/GenBank/DDBJ whole genome shotgun (WGS) entry which is preliminary data.</text>
</comment>
<gene>
    <name evidence="1" type="ORF">N5A92_05940</name>
</gene>
<evidence type="ECO:0000313" key="1">
    <source>
        <dbReference type="EMBL" id="MCT7374573.1"/>
    </source>
</evidence>
<sequence length="77" mass="8515">MLPQAAVHAERPWRPAACGTYRLVVDEEEIFGLSFLAYRRTATMLHIPGISVRSDRHQVVEVDPEELAAALDADALA</sequence>
<protein>
    <submittedName>
        <fullName evidence="1">Uncharacterized protein</fullName>
    </submittedName>
</protein>
<dbReference type="EMBL" id="JAOCZP010000002">
    <property type="protein sequence ID" value="MCT7374573.1"/>
    <property type="molecule type" value="Genomic_DNA"/>
</dbReference>
<dbReference type="Proteomes" id="UP001320831">
    <property type="component" value="Unassembled WGS sequence"/>
</dbReference>
<evidence type="ECO:0000313" key="2">
    <source>
        <dbReference type="Proteomes" id="UP001320831"/>
    </source>
</evidence>
<proteinExistence type="predicted"/>
<reference evidence="1 2" key="1">
    <citation type="submission" date="2022-09" db="EMBL/GenBank/DDBJ databases">
        <title>Chelativorans salina sp. nov., a novel slightly halophilic bacterium isolated from a saline lake sediment enrichment.</title>
        <authorList>
            <person name="Gao L."/>
            <person name="Fang B.-Z."/>
            <person name="Li W.-J."/>
        </authorList>
    </citation>
    <scope>NUCLEOTIDE SEQUENCE [LARGE SCALE GENOMIC DNA]</scope>
    <source>
        <strain evidence="1 2">EGI FJ00035</strain>
    </source>
</reference>
<dbReference type="RefSeq" id="WP_260901059.1">
    <property type="nucleotide sequence ID" value="NZ_JAOCZP010000002.1"/>
</dbReference>
<keyword evidence="2" id="KW-1185">Reference proteome</keyword>